<name>A0A125Q8U2_9BRAD</name>
<feature type="domain" description="Hydantoinase B/oxoprolinase" evidence="1">
    <location>
        <begin position="5"/>
        <end position="116"/>
    </location>
</feature>
<dbReference type="Proteomes" id="UP000057737">
    <property type="component" value="Unassembled WGS sequence"/>
</dbReference>
<gene>
    <name evidence="2" type="ORF">AS156_05915</name>
</gene>
<evidence type="ECO:0000259" key="1">
    <source>
        <dbReference type="Pfam" id="PF02538"/>
    </source>
</evidence>
<comment type="caution">
    <text evidence="2">The sequence shown here is derived from an EMBL/GenBank/DDBJ whole genome shotgun (WGS) entry which is preliminary data.</text>
</comment>
<dbReference type="GO" id="GO:0003824">
    <property type="term" value="F:catalytic activity"/>
    <property type="evidence" value="ECO:0007669"/>
    <property type="project" value="InterPro"/>
</dbReference>
<organism evidence="2 3">
    <name type="scientific">Bradyrhizobium macuxiense</name>
    <dbReference type="NCBI Taxonomy" id="1755647"/>
    <lineage>
        <taxon>Bacteria</taxon>
        <taxon>Pseudomonadati</taxon>
        <taxon>Pseudomonadota</taxon>
        <taxon>Alphaproteobacteria</taxon>
        <taxon>Hyphomicrobiales</taxon>
        <taxon>Nitrobacteraceae</taxon>
        <taxon>Bradyrhizobium</taxon>
    </lineage>
</organism>
<reference evidence="2 3" key="1">
    <citation type="submission" date="2015-11" db="EMBL/GenBank/DDBJ databases">
        <title>Draft Genome Sequence of the Strain BR 10303 (Bradyrhizobium sp.) isolated from nodules of Centrolobium paraense.</title>
        <authorList>
            <person name="Zelli J.E."/>
            <person name="Simoes-Araujo J.L."/>
            <person name="Barauna A.C."/>
            <person name="Silva K."/>
        </authorList>
    </citation>
    <scope>NUCLEOTIDE SEQUENCE [LARGE SCALE GENOMIC DNA]</scope>
    <source>
        <strain evidence="2 3">BR 10303</strain>
    </source>
</reference>
<protein>
    <recommendedName>
        <fullName evidence="1">Hydantoinase B/oxoprolinase domain-containing protein</fullName>
    </recommendedName>
</protein>
<dbReference type="AlphaFoldDB" id="A0A125Q8U2"/>
<evidence type="ECO:0000313" key="2">
    <source>
        <dbReference type="EMBL" id="KWV55267.1"/>
    </source>
</evidence>
<sequence length="147" mass="15665">MDANDRYYVAYQWLAQPGTGAVKGRDGFNVLGRLTTLGGLALPEVKGFETSYPFLVERQEFLTDGGGPGHYRGGTGAEVTVHVKHPAEYSFRGEGSANSTSFGVLGGRAAGIGGCSIRLQDGSAYVAAAFIDADDQSRWRGRLRIAF</sequence>
<dbReference type="Pfam" id="PF02538">
    <property type="entry name" value="Hydantoinase_B"/>
    <property type="match status" value="1"/>
</dbReference>
<accession>A0A125Q8U2</accession>
<dbReference type="EMBL" id="LNCU01000063">
    <property type="protein sequence ID" value="KWV55267.1"/>
    <property type="molecule type" value="Genomic_DNA"/>
</dbReference>
<keyword evidence="3" id="KW-1185">Reference proteome</keyword>
<dbReference type="InterPro" id="IPR003692">
    <property type="entry name" value="Hydantoinase_B"/>
</dbReference>
<proteinExistence type="predicted"/>
<evidence type="ECO:0000313" key="3">
    <source>
        <dbReference type="Proteomes" id="UP000057737"/>
    </source>
</evidence>